<dbReference type="RefSeq" id="WP_151564471.1">
    <property type="nucleotide sequence ID" value="NZ_WBMT01000013.1"/>
</dbReference>
<dbReference type="InterPro" id="IPR050564">
    <property type="entry name" value="F420-G6PD/mer"/>
</dbReference>
<dbReference type="NCBIfam" id="TIGR03617">
    <property type="entry name" value="F420_MSMEG_2256"/>
    <property type="match status" value="1"/>
</dbReference>
<feature type="domain" description="Luciferase-like" evidence="1">
    <location>
        <begin position="9"/>
        <end position="296"/>
    </location>
</feature>
<dbReference type="CDD" id="cd01097">
    <property type="entry name" value="Tetrahydromethanopterin_reductase"/>
    <property type="match status" value="1"/>
</dbReference>
<organism evidence="2 3">
    <name type="scientific">Actinomadura rudentiformis</name>
    <dbReference type="NCBI Taxonomy" id="359158"/>
    <lineage>
        <taxon>Bacteria</taxon>
        <taxon>Bacillati</taxon>
        <taxon>Actinomycetota</taxon>
        <taxon>Actinomycetes</taxon>
        <taxon>Streptosporangiales</taxon>
        <taxon>Thermomonosporaceae</taxon>
        <taxon>Actinomadura</taxon>
    </lineage>
</organism>
<name>A0A6H9YPM1_9ACTN</name>
<dbReference type="PANTHER" id="PTHR43244:SF2">
    <property type="entry name" value="CONSERVED HYPOTHETICAL ALANINE AND PROLINE-RICH PROTEIN"/>
    <property type="match status" value="1"/>
</dbReference>
<dbReference type="Pfam" id="PF00296">
    <property type="entry name" value="Bac_luciferase"/>
    <property type="match status" value="1"/>
</dbReference>
<evidence type="ECO:0000259" key="1">
    <source>
        <dbReference type="Pfam" id="PF00296"/>
    </source>
</evidence>
<dbReference type="AlphaFoldDB" id="A0A6H9YPM1"/>
<evidence type="ECO:0000313" key="2">
    <source>
        <dbReference type="EMBL" id="KAB2345540.1"/>
    </source>
</evidence>
<dbReference type="EC" id="1.-.-.-" evidence="2"/>
<dbReference type="Proteomes" id="UP000468735">
    <property type="component" value="Unassembled WGS sequence"/>
</dbReference>
<dbReference type="Gene3D" id="3.20.20.30">
    <property type="entry name" value="Luciferase-like domain"/>
    <property type="match status" value="1"/>
</dbReference>
<gene>
    <name evidence="2" type="ORF">F8566_26665</name>
</gene>
<sequence>MKVDVAVGGPELRQISALARLAEDIGFDSLYTAESCHDPFLPLARAAEHTTRLGLGTSIAVALARSPVTLAHLANDLQEYSRGRFMLGLGAQIRARPARRYSMSFQPPVPRMRELIGTIRGIWRSWQTETGPNGAWFTPPPHPYGPPKIHLAGVGPRMTQLAGELADGLILHGFTTARHLRETTVPALERGLRHSGRSWEDIEVIAPAFLVTGATDEAYERSERQVRETIALYGASPAYRRVLESAGRAGLQDELAMLARQGRWREMPGLIDDELVGEVAVRGEPTEIPELLVRRYGALCRRVTLMGPFHQDPGTWAGLVARIHEITCEPVPS</sequence>
<protein>
    <submittedName>
        <fullName evidence="2">TIGR03617 family F420-dependent LLM class oxidoreductase</fullName>
        <ecNumber evidence="2">1.-.-.-</ecNumber>
    </submittedName>
</protein>
<dbReference type="PANTHER" id="PTHR43244">
    <property type="match status" value="1"/>
</dbReference>
<dbReference type="SUPFAM" id="SSF51679">
    <property type="entry name" value="Bacterial luciferase-like"/>
    <property type="match status" value="1"/>
</dbReference>
<keyword evidence="3" id="KW-1185">Reference proteome</keyword>
<dbReference type="InterPro" id="IPR019919">
    <property type="entry name" value="Lucif-like_OxRdtase_MSMEG_2256"/>
</dbReference>
<reference evidence="2 3" key="1">
    <citation type="submission" date="2019-09" db="EMBL/GenBank/DDBJ databases">
        <title>Actinomadura physcomitrii sp. nov., a novel actinomycete isolated from moss [Physcomitrium sphaericum (Ludw) Fuernr].</title>
        <authorList>
            <person name="Zhuang X."/>
            <person name="Liu C."/>
        </authorList>
    </citation>
    <scope>NUCLEOTIDE SEQUENCE [LARGE SCALE GENOMIC DNA]</scope>
    <source>
        <strain evidence="2 3">HMC1</strain>
    </source>
</reference>
<proteinExistence type="predicted"/>
<dbReference type="GO" id="GO:0016705">
    <property type="term" value="F:oxidoreductase activity, acting on paired donors, with incorporation or reduction of molecular oxygen"/>
    <property type="evidence" value="ECO:0007669"/>
    <property type="project" value="InterPro"/>
</dbReference>
<accession>A0A6H9YPM1</accession>
<dbReference type="EMBL" id="WBMT01000013">
    <property type="protein sequence ID" value="KAB2345540.1"/>
    <property type="molecule type" value="Genomic_DNA"/>
</dbReference>
<evidence type="ECO:0000313" key="3">
    <source>
        <dbReference type="Proteomes" id="UP000468735"/>
    </source>
</evidence>
<dbReference type="InterPro" id="IPR011251">
    <property type="entry name" value="Luciferase-like_dom"/>
</dbReference>
<dbReference type="InterPro" id="IPR036661">
    <property type="entry name" value="Luciferase-like_sf"/>
</dbReference>
<comment type="caution">
    <text evidence="2">The sequence shown here is derived from an EMBL/GenBank/DDBJ whole genome shotgun (WGS) entry which is preliminary data.</text>
</comment>
<dbReference type="OrthoDB" id="3284378at2"/>
<keyword evidence="2" id="KW-0560">Oxidoreductase</keyword>